<feature type="compositionally biased region" description="Low complexity" evidence="2">
    <location>
        <begin position="15"/>
        <end position="24"/>
    </location>
</feature>
<dbReference type="OrthoDB" id="5355510at2759"/>
<keyword evidence="5" id="KW-1185">Reference proteome</keyword>
<keyword evidence="1" id="KW-0862">Zinc</keyword>
<accession>A0A3M2RHL6</accession>
<evidence type="ECO:0000256" key="2">
    <source>
        <dbReference type="SAM" id="MobiDB-lite"/>
    </source>
</evidence>
<name>A0A3M2RHL6_9HYPO</name>
<proteinExistence type="predicted"/>
<evidence type="ECO:0000313" key="4">
    <source>
        <dbReference type="EMBL" id="RMJ04728.1"/>
    </source>
</evidence>
<comment type="caution">
    <text evidence="4">The sequence shown here is derived from an EMBL/GenBank/DDBJ whole genome shotgun (WGS) entry which is preliminary data.</text>
</comment>
<evidence type="ECO:0000256" key="1">
    <source>
        <dbReference type="PROSITE-ProRule" id="PRU00723"/>
    </source>
</evidence>
<feature type="domain" description="C3H1-type" evidence="3">
    <location>
        <begin position="243"/>
        <end position="272"/>
    </location>
</feature>
<dbReference type="STRING" id="2010991.A0A3M2RHL6"/>
<organism evidence="4 5">
    <name type="scientific">Fusarium kuroshium</name>
    <dbReference type="NCBI Taxonomy" id="2010991"/>
    <lineage>
        <taxon>Eukaryota</taxon>
        <taxon>Fungi</taxon>
        <taxon>Dikarya</taxon>
        <taxon>Ascomycota</taxon>
        <taxon>Pezizomycotina</taxon>
        <taxon>Sordariomycetes</taxon>
        <taxon>Hypocreomycetidae</taxon>
        <taxon>Hypocreales</taxon>
        <taxon>Nectriaceae</taxon>
        <taxon>Fusarium</taxon>
        <taxon>Fusarium solani species complex</taxon>
    </lineage>
</organism>
<dbReference type="GO" id="GO:0008270">
    <property type="term" value="F:zinc ion binding"/>
    <property type="evidence" value="ECO:0007669"/>
    <property type="project" value="UniProtKB-KW"/>
</dbReference>
<feature type="region of interest" description="Disordered" evidence="2">
    <location>
        <begin position="1"/>
        <end position="28"/>
    </location>
</feature>
<dbReference type="EMBL" id="NKUJ01000474">
    <property type="protein sequence ID" value="RMJ04728.1"/>
    <property type="molecule type" value="Genomic_DNA"/>
</dbReference>
<feature type="compositionally biased region" description="Polar residues" evidence="2">
    <location>
        <begin position="394"/>
        <end position="408"/>
    </location>
</feature>
<protein>
    <recommendedName>
        <fullName evidence="3">C3H1-type domain-containing protein</fullName>
    </recommendedName>
</protein>
<dbReference type="Proteomes" id="UP000277212">
    <property type="component" value="Unassembled WGS sequence"/>
</dbReference>
<dbReference type="AlphaFoldDB" id="A0A3M2RHL6"/>
<reference evidence="4 5" key="1">
    <citation type="submission" date="2017-06" db="EMBL/GenBank/DDBJ databases">
        <title>Comparative genomic analysis of Ambrosia Fusariam Clade fungi.</title>
        <authorList>
            <person name="Stajich J.E."/>
            <person name="Carrillo J."/>
            <person name="Kijimoto T."/>
            <person name="Eskalen A."/>
            <person name="O'Donnell K."/>
            <person name="Kasson M."/>
        </authorList>
    </citation>
    <scope>NUCLEOTIDE SEQUENCE [LARGE SCALE GENOMIC DNA]</scope>
    <source>
        <strain evidence="4">UCR3666</strain>
    </source>
</reference>
<keyword evidence="1" id="KW-0863">Zinc-finger</keyword>
<evidence type="ECO:0000259" key="3">
    <source>
        <dbReference type="PROSITE" id="PS50103"/>
    </source>
</evidence>
<keyword evidence="1" id="KW-0479">Metal-binding</keyword>
<gene>
    <name evidence="4" type="ORF">CDV36_014607</name>
</gene>
<feature type="region of interest" description="Disordered" evidence="2">
    <location>
        <begin position="301"/>
        <end position="408"/>
    </location>
</feature>
<dbReference type="InterPro" id="IPR000571">
    <property type="entry name" value="Znf_CCCH"/>
</dbReference>
<feature type="zinc finger region" description="C3H1-type" evidence="1">
    <location>
        <begin position="243"/>
        <end position="272"/>
    </location>
</feature>
<sequence length="408" mass="44961">MARHRQGVASPTAVSRGSSFSSSSLTPVEDNNKLSFVNSIPSNRVRPYPQLPVSARQGGSSFDTTQEFTIQHAAAMDLPPSGPQNSSYVASNGNHHNAYYGNWPERSQMYQALAPRSMTSANWRGPRPPTIDSITTGVNNYSLSGPNTSPGAPNSDAPVSISDCLNGYAYCVQRPDGKYTRLVPADMLPALNEVPAKQASAQGMVLLPDLHMQPPQGVAKMNQPMTVKNRIDRIVATSPAQQRRTKIYCDKWIHDGTCAFTQQGCKYKHEMPFDKATQQSLGLFHGFPKWWKDLQEDLQKRHNKENPARRPQSVLQQDWRGESNEDTPSPATAQAPIGAERQTKAIIKGRRHSPPTNEKPNWVPVEPQRPGPEGDWVITPSALKAWAHGRDNSSPRSSAGSVENNFIH</sequence>
<evidence type="ECO:0000313" key="5">
    <source>
        <dbReference type="Proteomes" id="UP000277212"/>
    </source>
</evidence>
<dbReference type="PROSITE" id="PS50103">
    <property type="entry name" value="ZF_C3H1"/>
    <property type="match status" value="1"/>
</dbReference>